<comment type="subcellular location">
    <subcellularLocation>
        <location evidence="1">Endoplasmic reticulum membrane</location>
        <topology evidence="1">Multi-pass membrane protein</topology>
    </subcellularLocation>
</comment>
<feature type="region of interest" description="Disordered" evidence="8">
    <location>
        <begin position="152"/>
        <end position="176"/>
    </location>
</feature>
<feature type="transmembrane region" description="Helical" evidence="9">
    <location>
        <begin position="108"/>
        <end position="132"/>
    </location>
</feature>
<protein>
    <recommendedName>
        <fullName evidence="3">Transmembrane protein 208</fullName>
    </recommendedName>
</protein>
<evidence type="ECO:0000313" key="11">
    <source>
        <dbReference type="Proteomes" id="UP000494165"/>
    </source>
</evidence>
<evidence type="ECO:0000256" key="4">
    <source>
        <dbReference type="ARBA" id="ARBA00022692"/>
    </source>
</evidence>
<keyword evidence="11" id="KW-1185">Reference proteome</keyword>
<feature type="transmembrane region" description="Helical" evidence="9">
    <location>
        <begin position="57"/>
        <end position="74"/>
    </location>
</feature>
<dbReference type="Pfam" id="PF05620">
    <property type="entry name" value="TMEM208_SND2"/>
    <property type="match status" value="1"/>
</dbReference>
<proteinExistence type="inferred from homology"/>
<dbReference type="GO" id="GO:0006624">
    <property type="term" value="P:vacuolar protein processing"/>
    <property type="evidence" value="ECO:0007669"/>
    <property type="project" value="TreeGrafter"/>
</dbReference>
<dbReference type="AlphaFoldDB" id="A0A8S1D6B9"/>
<dbReference type="GO" id="GO:0005789">
    <property type="term" value="C:endoplasmic reticulum membrane"/>
    <property type="evidence" value="ECO:0007669"/>
    <property type="project" value="UniProtKB-SubCell"/>
</dbReference>
<accession>A0A8S1D6B9</accession>
<evidence type="ECO:0000313" key="10">
    <source>
        <dbReference type="EMBL" id="CAB3375775.1"/>
    </source>
</evidence>
<dbReference type="GO" id="GO:0005773">
    <property type="term" value="C:vacuole"/>
    <property type="evidence" value="ECO:0007669"/>
    <property type="project" value="GOC"/>
</dbReference>
<evidence type="ECO:0000256" key="5">
    <source>
        <dbReference type="ARBA" id="ARBA00022824"/>
    </source>
</evidence>
<dbReference type="Proteomes" id="UP000494165">
    <property type="component" value="Unassembled WGS sequence"/>
</dbReference>
<keyword evidence="7 9" id="KW-0472">Membrane</keyword>
<evidence type="ECO:0000256" key="7">
    <source>
        <dbReference type="ARBA" id="ARBA00023136"/>
    </source>
</evidence>
<evidence type="ECO:0000256" key="9">
    <source>
        <dbReference type="SAM" id="Phobius"/>
    </source>
</evidence>
<dbReference type="PANTHER" id="PTHR13505:SF7">
    <property type="entry name" value="TRANSMEMBRANE PROTEIN 208"/>
    <property type="match status" value="1"/>
</dbReference>
<keyword evidence="5" id="KW-0256">Endoplasmic reticulum</keyword>
<comment type="caution">
    <text evidence="10">The sequence shown here is derived from an EMBL/GenBank/DDBJ whole genome shotgun (WGS) entry which is preliminary data.</text>
</comment>
<feature type="transmembrane region" description="Helical" evidence="9">
    <location>
        <begin position="33"/>
        <end position="51"/>
    </location>
</feature>
<evidence type="ECO:0000256" key="6">
    <source>
        <dbReference type="ARBA" id="ARBA00022989"/>
    </source>
</evidence>
<keyword evidence="4 9" id="KW-0812">Transmembrane</keyword>
<sequence length="176" mass="20094">MTMAPQQKGKQGTKGQKQIYEENIATLSFYRNIALGATGSFALVTAIFFEIFTTSNILLFIFATIIYTGGYMFMGMMAKASLTETGQLLDAGLDLNMQDGVAEHVKDMVILTAFCQVFSLFSNYAWFFWLLAPGRALWLLWGSVIQPWLTQSNDQQQPEENEKKQKKMERKMRRMQ</sequence>
<organism evidence="10 11">
    <name type="scientific">Cloeon dipterum</name>
    <dbReference type="NCBI Taxonomy" id="197152"/>
    <lineage>
        <taxon>Eukaryota</taxon>
        <taxon>Metazoa</taxon>
        <taxon>Ecdysozoa</taxon>
        <taxon>Arthropoda</taxon>
        <taxon>Hexapoda</taxon>
        <taxon>Insecta</taxon>
        <taxon>Pterygota</taxon>
        <taxon>Palaeoptera</taxon>
        <taxon>Ephemeroptera</taxon>
        <taxon>Pisciforma</taxon>
        <taxon>Baetidae</taxon>
        <taxon>Cloeon</taxon>
    </lineage>
</organism>
<dbReference type="PANTHER" id="PTHR13505">
    <property type="entry name" value="TRANSMEMBRANE PROTEIN 208"/>
    <property type="match status" value="1"/>
</dbReference>
<dbReference type="OrthoDB" id="10012212at2759"/>
<name>A0A8S1D6B9_9INSE</name>
<feature type="compositionally biased region" description="Basic residues" evidence="8">
    <location>
        <begin position="164"/>
        <end position="176"/>
    </location>
</feature>
<evidence type="ECO:0000256" key="8">
    <source>
        <dbReference type="SAM" id="MobiDB-lite"/>
    </source>
</evidence>
<keyword evidence="6 9" id="KW-1133">Transmembrane helix</keyword>
<dbReference type="InterPro" id="IPR008506">
    <property type="entry name" value="SND2/TMEM208"/>
</dbReference>
<evidence type="ECO:0000256" key="3">
    <source>
        <dbReference type="ARBA" id="ARBA00015033"/>
    </source>
</evidence>
<evidence type="ECO:0000256" key="1">
    <source>
        <dbReference type="ARBA" id="ARBA00004477"/>
    </source>
</evidence>
<comment type="similarity">
    <text evidence="2">Belongs to the TMEM208 family.</text>
</comment>
<evidence type="ECO:0000256" key="2">
    <source>
        <dbReference type="ARBA" id="ARBA00009950"/>
    </source>
</evidence>
<gene>
    <name evidence="10" type="ORF">CLODIP_2_CD03811</name>
</gene>
<reference evidence="10 11" key="1">
    <citation type="submission" date="2020-04" db="EMBL/GenBank/DDBJ databases">
        <authorList>
            <person name="Alioto T."/>
            <person name="Alioto T."/>
            <person name="Gomez Garrido J."/>
        </authorList>
    </citation>
    <scope>NUCLEOTIDE SEQUENCE [LARGE SCALE GENOMIC DNA]</scope>
</reference>
<dbReference type="EMBL" id="CADEPI010000118">
    <property type="protein sequence ID" value="CAB3375775.1"/>
    <property type="molecule type" value="Genomic_DNA"/>
</dbReference>